<evidence type="ECO:0000256" key="2">
    <source>
        <dbReference type="ARBA" id="ARBA00023157"/>
    </source>
</evidence>
<proteinExistence type="predicted"/>
<gene>
    <name evidence="4" type="ORF">HU137_11725</name>
</gene>
<dbReference type="InterPro" id="IPR006558">
    <property type="entry name" value="LamG-like"/>
</dbReference>
<evidence type="ECO:0000256" key="1">
    <source>
        <dbReference type="ARBA" id="ARBA00022729"/>
    </source>
</evidence>
<dbReference type="Proteomes" id="UP000552241">
    <property type="component" value="Unassembled WGS sequence"/>
</dbReference>
<evidence type="ECO:0000313" key="4">
    <source>
        <dbReference type="EMBL" id="MBA5630443.1"/>
    </source>
</evidence>
<dbReference type="SUPFAM" id="SSF49899">
    <property type="entry name" value="Concanavalin A-like lectins/glucanases"/>
    <property type="match status" value="1"/>
</dbReference>
<sequence length="270" mass="29308">MKNLKFNLLYVVLIIGLIISCDNDDNPDPQPDPEVSCIPANLQTNLIAFYPFSGGSINDFSGNNYNLSNSTTAMPAQDRNGNANCAFSFDAANGEFLTYANPTFINGFDSQPFSVSLWFKAEGTRSGGIYEQLIGRDTGLHCPDTYGEWSLGLYDCRNSVFGINDYSLWGDGYPNFYGDTDCANDPSTNVWHHLVVTSDGTPGGTMMYIDGVQTSDTPSTGCSNPQGTNPIGDLFLGKEFTGVLDDVALFGQVLTQSEIMQLFELTPCCS</sequence>
<comment type="caution">
    <text evidence="4">The sequence shown here is derived from an EMBL/GenBank/DDBJ whole genome shotgun (WGS) entry which is preliminary data.</text>
</comment>
<dbReference type="Gene3D" id="2.60.120.200">
    <property type="match status" value="1"/>
</dbReference>
<dbReference type="AlphaFoldDB" id="A0A838ZU18"/>
<dbReference type="PROSITE" id="PS51257">
    <property type="entry name" value="PROKAR_LIPOPROTEIN"/>
    <property type="match status" value="1"/>
</dbReference>
<feature type="domain" description="LamG-like jellyroll fold" evidence="3">
    <location>
        <begin position="111"/>
        <end position="257"/>
    </location>
</feature>
<name>A0A838ZU18_9FLAO</name>
<reference evidence="4 5" key="1">
    <citation type="submission" date="2020-07" db="EMBL/GenBank/DDBJ databases">
        <title>Moheibacter lacus sp. nov., a member of the family Flavobacteriaceae isolated from freshwater lake sediment.</title>
        <authorList>
            <person name="Liu Y."/>
        </authorList>
    </citation>
    <scope>NUCLEOTIDE SEQUENCE [LARGE SCALE GENOMIC DNA]</scope>
    <source>
        <strain evidence="4 5">BDHS18</strain>
    </source>
</reference>
<dbReference type="SMART" id="SM00560">
    <property type="entry name" value="LamGL"/>
    <property type="match status" value="1"/>
</dbReference>
<protein>
    <submittedName>
        <fullName evidence="4">LamG domain-containing protein</fullName>
    </submittedName>
</protein>
<accession>A0A838ZU18</accession>
<evidence type="ECO:0000259" key="3">
    <source>
        <dbReference type="SMART" id="SM00560"/>
    </source>
</evidence>
<keyword evidence="5" id="KW-1185">Reference proteome</keyword>
<keyword evidence="1" id="KW-0732">Signal</keyword>
<dbReference type="GO" id="GO:0005975">
    <property type="term" value="P:carbohydrate metabolic process"/>
    <property type="evidence" value="ECO:0007669"/>
    <property type="project" value="UniProtKB-ARBA"/>
</dbReference>
<keyword evidence="2" id="KW-1015">Disulfide bond</keyword>
<dbReference type="RefSeq" id="WP_182044040.1">
    <property type="nucleotide sequence ID" value="NZ_JACDZE010000004.1"/>
</dbReference>
<organism evidence="4 5">
    <name type="scientific">Moheibacter lacus</name>
    <dbReference type="NCBI Taxonomy" id="2745851"/>
    <lineage>
        <taxon>Bacteria</taxon>
        <taxon>Pseudomonadati</taxon>
        <taxon>Bacteroidota</taxon>
        <taxon>Flavobacteriia</taxon>
        <taxon>Flavobacteriales</taxon>
        <taxon>Weeksellaceae</taxon>
        <taxon>Moheibacter</taxon>
    </lineage>
</organism>
<dbReference type="GO" id="GO:0004553">
    <property type="term" value="F:hydrolase activity, hydrolyzing O-glycosyl compounds"/>
    <property type="evidence" value="ECO:0007669"/>
    <property type="project" value="UniProtKB-ARBA"/>
</dbReference>
<evidence type="ECO:0000313" key="5">
    <source>
        <dbReference type="Proteomes" id="UP000552241"/>
    </source>
</evidence>
<dbReference type="Pfam" id="PF13385">
    <property type="entry name" value="Laminin_G_3"/>
    <property type="match status" value="1"/>
</dbReference>
<dbReference type="EMBL" id="JACDZE010000004">
    <property type="protein sequence ID" value="MBA5630443.1"/>
    <property type="molecule type" value="Genomic_DNA"/>
</dbReference>
<dbReference type="InterPro" id="IPR013320">
    <property type="entry name" value="ConA-like_dom_sf"/>
</dbReference>